<proteinExistence type="predicted"/>
<dbReference type="SUPFAM" id="SSF89796">
    <property type="entry name" value="CoA-transferase family III (CaiB/BaiF)"/>
    <property type="match status" value="1"/>
</dbReference>
<dbReference type="InterPro" id="IPR025629">
    <property type="entry name" value="DUF4287"/>
</dbReference>
<dbReference type="Proteomes" id="UP000475214">
    <property type="component" value="Unassembled WGS sequence"/>
</dbReference>
<dbReference type="InterPro" id="IPR023606">
    <property type="entry name" value="CoA-Trfase_III_dom_1_sf"/>
</dbReference>
<dbReference type="Pfam" id="PF14117">
    <property type="entry name" value="DUF4287"/>
    <property type="match status" value="1"/>
</dbReference>
<dbReference type="InterPro" id="IPR023393">
    <property type="entry name" value="START-like_dom_sf"/>
</dbReference>
<organism evidence="1 2">
    <name type="scientific">Phytoactinopolyspora halotolerans</name>
    <dbReference type="NCBI Taxonomy" id="1981512"/>
    <lineage>
        <taxon>Bacteria</taxon>
        <taxon>Bacillati</taxon>
        <taxon>Actinomycetota</taxon>
        <taxon>Actinomycetes</taxon>
        <taxon>Jiangellales</taxon>
        <taxon>Jiangellaceae</taxon>
        <taxon>Phytoactinopolyspora</taxon>
    </lineage>
</organism>
<dbReference type="AlphaFoldDB" id="A0A6L9SA26"/>
<dbReference type="EMBL" id="JAAGOA010000009">
    <property type="protein sequence ID" value="NEE01484.1"/>
    <property type="molecule type" value="Genomic_DNA"/>
</dbReference>
<dbReference type="RefSeq" id="WP_163739139.1">
    <property type="nucleotide sequence ID" value="NZ_JAAGOA010000009.1"/>
</dbReference>
<dbReference type="SUPFAM" id="SSF55961">
    <property type="entry name" value="Bet v1-like"/>
    <property type="match status" value="1"/>
</dbReference>
<dbReference type="Gene3D" id="3.30.530.20">
    <property type="match status" value="1"/>
</dbReference>
<evidence type="ECO:0000313" key="2">
    <source>
        <dbReference type="Proteomes" id="UP000475214"/>
    </source>
</evidence>
<sequence>MMTAERQRRTHDAEVARRAAGRTYADWFALLDEWGAAGRPFREIADWLEAEHEISSWWAQKLIVEYEQARGLRQPGVRPGGTFTVGTSKTVRVPVERLYDAVLRPEDRARWLPGVVLHHRTSRPRRSARFDWADDGTRVSFTFEAEGGAKSRLAVEHERLPDPETAERVKAFWRARLTALKTVLELGDN</sequence>
<keyword evidence="2" id="KW-1185">Reference proteome</keyword>
<protein>
    <submittedName>
        <fullName evidence="1">DUF4287 domain-containing protein</fullName>
    </submittedName>
</protein>
<evidence type="ECO:0000313" key="1">
    <source>
        <dbReference type="EMBL" id="NEE01484.1"/>
    </source>
</evidence>
<gene>
    <name evidence="1" type="ORF">G1H10_15020</name>
</gene>
<reference evidence="1 2" key="1">
    <citation type="submission" date="2020-02" db="EMBL/GenBank/DDBJ databases">
        <authorList>
            <person name="Li X.-J."/>
            <person name="Han X.-M."/>
        </authorList>
    </citation>
    <scope>NUCLEOTIDE SEQUENCE [LARGE SCALE GENOMIC DNA]</scope>
    <source>
        <strain evidence="1 2">CCTCC AB 2017055</strain>
    </source>
</reference>
<accession>A0A6L9SA26</accession>
<comment type="caution">
    <text evidence="1">The sequence shown here is derived from an EMBL/GenBank/DDBJ whole genome shotgun (WGS) entry which is preliminary data.</text>
</comment>
<name>A0A6L9SA26_9ACTN</name>